<protein>
    <submittedName>
        <fullName evidence="8">Serine protease nudel</fullName>
    </submittedName>
</protein>
<proteinExistence type="predicted"/>
<dbReference type="InterPro" id="IPR002172">
    <property type="entry name" value="LDrepeatLR_classA_rpt"/>
</dbReference>
<accession>A0A8B8FGM3</accession>
<dbReference type="InterPro" id="IPR018114">
    <property type="entry name" value="TRYPSIN_HIS"/>
</dbReference>
<keyword evidence="7" id="KW-1185">Reference proteome</keyword>
<evidence type="ECO:0000313" key="7">
    <source>
        <dbReference type="Proteomes" id="UP000694846"/>
    </source>
</evidence>
<sequence length="2110" mass="236530">MIDNNSAELKLLYEQNMPFWKKKWFRFNMTLIISAVLGFLTFLAANKIYNQGTCPNVDHNSCNSSQPKIEHLVSLEYNNRTTNSDQIRIKQLDVTLRQDLISMTSELNNGIKELNSEIKRLYSVLTQFDQVNRRKRFNRGINEQTAIVDCVQMKGNFKKIFDDLNRISKTLSMVDENGTYHCKCPSDKVMGTSTEITDLPLELTTFTLENINRISSSGEKTKQLKKVILSDYKPQVITSNVDITNNNELRNVVDKDIIGTATTVDEDNRFTTALQVLEDIITTQKEMVIVTEPREDMSPDTSNAVTNLLNLNGYTQTAELQSSYNEIVTKDYKDVQTLFSSETPKTLTESTTIPDETVTITVFDYDDTYSVHEELISDKKVSSKLTGDDEDILRSTTEIPDLDQNESNNITKTNTESTTPNYNISESITEISEFDKNEKKNDVTKINMESTTLNDMRFKSITEVSRFNNNENKYKVRISRFELTTVDDTNSKSTTKTSDPNTNGSLLGLQFELTSAKQNIKEFTTQISISNQSEKTTGSKGRTFGEDEDKIDFGKQNDKKIINQPKTERTLIENKNDLKPHGYDNKSTTPRLVVTTQQVQPKWYPICFYPAPCSPNILSYQQNTQDMNQGTIQYSAQSLNTYKRIAPVVSDATVIQNNYPIISYCPVGMVCPMTDFAGQANMLHCMLKSSLPEIQLVHVNNKTDENASNRITKSNVDDTEAPATIKGKNARDGEEILTGDLECSLNTFPCMDNSGCVEIDNWCDGRIHCDDASDESQCNCKERIDKDKLCDGYYDCPSGEDELGCFGCNNETFSCGDWNTVLQSSSCFERQHRCDYVRHCLNGRDEDECTLLSRHLEHPNQIFFISYSSGYLHHNWKGNWYPMCGDDQTETWAEKACSVESGEKSKPSKIQYINELTTYDGPYINIDETNQITLLSSCKYQGILVECEPEICGIRSDLKFNKNIDPDRMRRSPYWESLNVTSRFARSKDPRVVGGTASNPGAWPWLIALYRDGVFHCGGVILSNQWVLTAAHCVNEYQKHFYEVQAGILRRFSFSPMEQSRMVTHVMVHTQFVRTTMENDLAVMRLERGLQFNRWIRPVCLPDRKLNWIPFPGTICTAVGWGATVEHGPDPDNMREVEVPILPECTHKSDIDGKEICAGYLSGGHDTCQGDSGGPLLCREPNNLNKWYVAGIVSHGEGCARPMEPGVYTRVALFMDWIIKVTDDNDLPAERPQQYCPGIRCMTGKQCIPTKRQCDKYVDCMNAEDEQNCDYTGSQYQVNFYRSRNTDHSNLRYSKLKSAEDLDKLTNTSTTTVGPRSTATTFGSKIVTTSSNTTTSNTTIGNTNTASNTTTSYPTTASYTITSNAITAATFRNKEVQVETQTAIDVKVKNNYMGTNETILDAIRQLFDNHFSEETFSCGRITQVVLSRHRCDGTVDCEDGSDEQRCDCKTRLTSMYGQSTICDGIVDCDGGADEIGCAVPECEPDETRCAQSKLCIKKSAWCDGVVDCVGDGSDERHCTTITDGITAVETDATGRPVLRRSGMVAVNRNGVWRVRCVDGEAAIRIAYETCSRLNFTDSKFYEKRLSWKKPLPLNAAELMVNDVCHGLYVECGHARKTVDGKLYHWHADILVDGRIDRSGVLIEDSWVLVKRTIDFNPDKNYVTAVLGNSAHSSVWIKSPYRQIARVDAIRRLSGAALDLLHLAVPANVSAGVTPLGVPLFQPPLGANDTCYAIGYADERRGRYRGTEAVLLRVDAKRRCDENALCLAVSRKPRSCSNGRNTSHVTAIVCESSNFGLFLAATTVQNNMNFCDHNKLIRLPMADDLIDEIAAITDKKVKSTPVPVCNGVRCELGNCVPWEKVCDGVSDCLDERDETIEMCQARTDKCKTNDTLCICEVGSFRCANGRCTPKTTFCNGIDDCGDRTDEPKTCRENTCVDYLKLVDPERLCDGRWDCLDKTDEDFTNCPAGYCNRTNVYQCQSSSKCIPSEFVCDGEEDCPESDDEAECLGFIAPAKKKNEGVLATRTYGHWHAQCITEDYTDVDYHSLCHGLGFRHAVGIRKTAGTQVDFDSFTIVQLNNGTDVAVRSATNDIVQHTDRPCTVTYVVCSASAA</sequence>
<dbReference type="PROSITE" id="PS01209">
    <property type="entry name" value="LDLRA_1"/>
    <property type="match status" value="4"/>
</dbReference>
<feature type="region of interest" description="Disordered" evidence="4">
    <location>
        <begin position="402"/>
        <end position="421"/>
    </location>
</feature>
<evidence type="ECO:0000259" key="6">
    <source>
        <dbReference type="PROSITE" id="PS50240"/>
    </source>
</evidence>
<feature type="transmembrane region" description="Helical" evidence="5">
    <location>
        <begin position="25"/>
        <end position="45"/>
    </location>
</feature>
<evidence type="ECO:0000256" key="2">
    <source>
        <dbReference type="PROSITE-ProRule" id="PRU00124"/>
    </source>
</evidence>
<dbReference type="PANTHER" id="PTHR24258">
    <property type="entry name" value="SERINE PROTEASE-RELATED"/>
    <property type="match status" value="1"/>
</dbReference>
<feature type="disulfide bond" evidence="2">
    <location>
        <begin position="1254"/>
        <end position="1269"/>
    </location>
</feature>
<name>A0A8B8FGM3_9HEMI</name>
<dbReference type="Pfam" id="PF00089">
    <property type="entry name" value="Trypsin"/>
    <property type="match status" value="1"/>
</dbReference>
<keyword evidence="3" id="KW-0720">Serine protease</keyword>
<keyword evidence="5" id="KW-0472">Membrane</keyword>
<organism evidence="7 8">
    <name type="scientific">Sipha flava</name>
    <name type="common">yellow sugarcane aphid</name>
    <dbReference type="NCBI Taxonomy" id="143950"/>
    <lineage>
        <taxon>Eukaryota</taxon>
        <taxon>Metazoa</taxon>
        <taxon>Ecdysozoa</taxon>
        <taxon>Arthropoda</taxon>
        <taxon>Hexapoda</taxon>
        <taxon>Insecta</taxon>
        <taxon>Pterygota</taxon>
        <taxon>Neoptera</taxon>
        <taxon>Paraneoptera</taxon>
        <taxon>Hemiptera</taxon>
        <taxon>Sternorrhyncha</taxon>
        <taxon>Aphidomorpha</taxon>
        <taxon>Aphidoidea</taxon>
        <taxon>Aphididae</taxon>
        <taxon>Sipha</taxon>
    </lineage>
</organism>
<feature type="disulfide bond" evidence="2">
    <location>
        <begin position="1849"/>
        <end position="1867"/>
    </location>
</feature>
<reference evidence="8" key="1">
    <citation type="submission" date="2025-08" db="UniProtKB">
        <authorList>
            <consortium name="RefSeq"/>
        </authorList>
    </citation>
    <scope>IDENTIFICATION</scope>
    <source>
        <tissue evidence="8">Whole body</tissue>
    </source>
</reference>
<keyword evidence="1 2" id="KW-1015">Disulfide bond</keyword>
<feature type="disulfide bond" evidence="2">
    <location>
        <begin position="763"/>
        <end position="778"/>
    </location>
</feature>
<feature type="disulfide bond" evidence="2">
    <location>
        <begin position="1431"/>
        <end position="1446"/>
    </location>
</feature>
<dbReference type="Pfam" id="PF00057">
    <property type="entry name" value="Ldl_recept_a"/>
    <property type="match status" value="5"/>
</dbReference>
<dbReference type="InterPro" id="IPR043504">
    <property type="entry name" value="Peptidase_S1_PA_chymotrypsin"/>
</dbReference>
<dbReference type="InterPro" id="IPR015420">
    <property type="entry name" value="Peptidase_S1A_nudel"/>
</dbReference>
<feature type="disulfide bond" evidence="2">
    <location>
        <begin position="1901"/>
        <end position="1919"/>
    </location>
</feature>
<dbReference type="Gene3D" id="2.40.10.10">
    <property type="entry name" value="Trypsin-like serine proteases"/>
    <property type="match status" value="1"/>
</dbReference>
<comment type="caution">
    <text evidence="2">Lacks conserved residue(s) required for the propagation of feature annotation.</text>
</comment>
<keyword evidence="5" id="KW-0812">Transmembrane</keyword>
<dbReference type="InterPro" id="IPR023415">
    <property type="entry name" value="LDLR_class-A_CS"/>
</dbReference>
<dbReference type="PRINTS" id="PR00261">
    <property type="entry name" value="LDLRECEPTOR"/>
</dbReference>
<dbReference type="SUPFAM" id="SSF57424">
    <property type="entry name" value="LDL receptor-like module"/>
    <property type="match status" value="7"/>
</dbReference>
<dbReference type="InterPro" id="IPR036055">
    <property type="entry name" value="LDL_receptor-like_sf"/>
</dbReference>
<evidence type="ECO:0000256" key="3">
    <source>
        <dbReference type="RuleBase" id="RU363034"/>
    </source>
</evidence>
<keyword evidence="5" id="KW-1133">Transmembrane helix</keyword>
<gene>
    <name evidence="8" type="primary">LOC112683044</name>
</gene>
<dbReference type="InterPro" id="IPR001254">
    <property type="entry name" value="Trypsin_dom"/>
</dbReference>
<dbReference type="RefSeq" id="XP_025409677.1">
    <property type="nucleotide sequence ID" value="XM_025553892.1"/>
</dbReference>
<feature type="region of interest" description="Disordered" evidence="4">
    <location>
        <begin position="531"/>
        <end position="550"/>
    </location>
</feature>
<keyword evidence="3" id="KW-0378">Hydrolase</keyword>
<evidence type="ECO:0000313" key="8">
    <source>
        <dbReference type="RefSeq" id="XP_025409677.1"/>
    </source>
</evidence>
<feature type="compositionally biased region" description="Polar residues" evidence="4">
    <location>
        <begin position="405"/>
        <end position="421"/>
    </location>
</feature>
<dbReference type="PROSITE" id="PS00134">
    <property type="entry name" value="TRYPSIN_HIS"/>
    <property type="match status" value="1"/>
</dbReference>
<dbReference type="GO" id="GO:0006508">
    <property type="term" value="P:proteolysis"/>
    <property type="evidence" value="ECO:0007669"/>
    <property type="project" value="UniProtKB-KW"/>
</dbReference>
<dbReference type="Gene3D" id="4.10.400.10">
    <property type="entry name" value="Low-density Lipoprotein Receptor"/>
    <property type="match status" value="6"/>
</dbReference>
<dbReference type="CDD" id="cd00112">
    <property type="entry name" value="LDLa"/>
    <property type="match status" value="8"/>
</dbReference>
<feature type="compositionally biased region" description="Polar residues" evidence="4">
    <location>
        <begin position="531"/>
        <end position="540"/>
    </location>
</feature>
<dbReference type="OrthoDB" id="10016557at2759"/>
<feature type="disulfide bond" evidence="2">
    <location>
        <begin position="834"/>
        <end position="849"/>
    </location>
</feature>
<dbReference type="SMART" id="SM00192">
    <property type="entry name" value="LDLa"/>
    <property type="match status" value="10"/>
</dbReference>
<dbReference type="PROSITE" id="PS50068">
    <property type="entry name" value="LDLRA_2"/>
    <property type="match status" value="8"/>
</dbReference>
<feature type="disulfide bond" evidence="2">
    <location>
        <begin position="1894"/>
        <end position="1906"/>
    </location>
</feature>
<dbReference type="CDD" id="cd00190">
    <property type="entry name" value="Tryp_SPc"/>
    <property type="match status" value="1"/>
</dbReference>
<dbReference type="PROSITE" id="PS00135">
    <property type="entry name" value="TRYPSIN_SER"/>
    <property type="match status" value="1"/>
</dbReference>
<evidence type="ECO:0000256" key="5">
    <source>
        <dbReference type="SAM" id="Phobius"/>
    </source>
</evidence>
<dbReference type="Proteomes" id="UP000694846">
    <property type="component" value="Unplaced"/>
</dbReference>
<feature type="disulfide bond" evidence="2">
    <location>
        <begin position="1990"/>
        <end position="2005"/>
    </location>
</feature>
<keyword evidence="3 8" id="KW-0645">Protease</keyword>
<dbReference type="PROSITE" id="PS50240">
    <property type="entry name" value="TRYPSIN_DOM"/>
    <property type="match status" value="1"/>
</dbReference>
<dbReference type="CTD" id="38738"/>
<dbReference type="GO" id="GO:0004252">
    <property type="term" value="F:serine-type endopeptidase activity"/>
    <property type="evidence" value="ECO:0007669"/>
    <property type="project" value="InterPro"/>
</dbReference>
<dbReference type="GeneID" id="112683044"/>
<evidence type="ECO:0000256" key="4">
    <source>
        <dbReference type="SAM" id="MobiDB-lite"/>
    </source>
</evidence>
<dbReference type="InterPro" id="IPR009003">
    <property type="entry name" value="Peptidase_S1_PA"/>
</dbReference>
<dbReference type="InterPro" id="IPR033116">
    <property type="entry name" value="TRYPSIN_SER"/>
</dbReference>
<dbReference type="PANTHER" id="PTHR24258:SF140">
    <property type="entry name" value="BCDNA.GH08420-RELATED"/>
    <property type="match status" value="1"/>
</dbReference>
<feature type="domain" description="Peptidase S1" evidence="6">
    <location>
        <begin position="992"/>
        <end position="1223"/>
    </location>
</feature>
<evidence type="ECO:0000256" key="1">
    <source>
        <dbReference type="ARBA" id="ARBA00023157"/>
    </source>
</evidence>
<dbReference type="Pfam" id="PF09342">
    <property type="entry name" value="DUF1986"/>
    <property type="match status" value="1"/>
</dbReference>
<dbReference type="SMART" id="SM00020">
    <property type="entry name" value="Tryp_SPc"/>
    <property type="match status" value="1"/>
</dbReference>
<dbReference type="SUPFAM" id="SSF50494">
    <property type="entry name" value="Trypsin-like serine proteases"/>
    <property type="match status" value="2"/>
</dbReference>
<dbReference type="FunFam" id="2.40.10.10:FF:000111">
    <property type="entry name" value="Blast:Serine protease nudel"/>
    <property type="match status" value="1"/>
</dbReference>